<evidence type="ECO:0000313" key="1">
    <source>
        <dbReference type="EMBL" id="SFB31224.1"/>
    </source>
</evidence>
<keyword evidence="2" id="KW-1185">Reference proteome</keyword>
<proteinExistence type="predicted"/>
<dbReference type="AlphaFoldDB" id="A0A1I0ZZT2"/>
<dbReference type="RefSeq" id="WP_092873987.1">
    <property type="nucleotide sequence ID" value="NZ_FOJY01000019.1"/>
</dbReference>
<sequence>MVRKMGGQYREQYFERYMDFLRKVTDDSRQKEGKAPYSDVTLKTMATDTFFLEKHEDRDFKEWLKSDDSLDEARQALISHFTGRRKNPAKDAEYYVQRMIDFKRFLGM</sequence>
<dbReference type="OrthoDB" id="9797894at2"/>
<reference evidence="1 2" key="1">
    <citation type="submission" date="2016-10" db="EMBL/GenBank/DDBJ databases">
        <authorList>
            <person name="de Groot N.N."/>
        </authorList>
    </citation>
    <scope>NUCLEOTIDE SEQUENCE [LARGE SCALE GENOMIC DNA]</scope>
    <source>
        <strain evidence="1 2">DSM 5522</strain>
    </source>
</reference>
<accession>A0A1I0ZZT2</accession>
<dbReference type="Proteomes" id="UP000198838">
    <property type="component" value="Unassembled WGS sequence"/>
</dbReference>
<dbReference type="STRING" id="1120918.SAMN05216249_11937"/>
<organism evidence="1 2">
    <name type="scientific">Acetitomaculum ruminis DSM 5522</name>
    <dbReference type="NCBI Taxonomy" id="1120918"/>
    <lineage>
        <taxon>Bacteria</taxon>
        <taxon>Bacillati</taxon>
        <taxon>Bacillota</taxon>
        <taxon>Clostridia</taxon>
        <taxon>Lachnospirales</taxon>
        <taxon>Lachnospiraceae</taxon>
        <taxon>Acetitomaculum</taxon>
    </lineage>
</organism>
<dbReference type="EMBL" id="FOJY01000019">
    <property type="protein sequence ID" value="SFB31224.1"/>
    <property type="molecule type" value="Genomic_DNA"/>
</dbReference>
<evidence type="ECO:0000313" key="2">
    <source>
        <dbReference type="Proteomes" id="UP000198838"/>
    </source>
</evidence>
<gene>
    <name evidence="1" type="ORF">SAMN05216249_11937</name>
</gene>
<name>A0A1I0ZZT2_9FIRM</name>
<protein>
    <submittedName>
        <fullName evidence="1">Uncharacterized protein</fullName>
    </submittedName>
</protein>